<evidence type="ECO:0000313" key="4">
    <source>
        <dbReference type="EMBL" id="KAG8548989.1"/>
    </source>
</evidence>
<dbReference type="AlphaFoldDB" id="A0AAV6ZI00"/>
<dbReference type="InterPro" id="IPR001611">
    <property type="entry name" value="Leu-rich_rpt"/>
</dbReference>
<dbReference type="Gene3D" id="3.80.10.10">
    <property type="entry name" value="Ribonuclease Inhibitor"/>
    <property type="match status" value="1"/>
</dbReference>
<evidence type="ECO:0000256" key="3">
    <source>
        <dbReference type="ARBA" id="ARBA00022737"/>
    </source>
</evidence>
<protein>
    <submittedName>
        <fullName evidence="4">Uncharacterized protein</fullName>
    </submittedName>
</protein>
<dbReference type="SMART" id="SM00369">
    <property type="entry name" value="LRR_TYP"/>
    <property type="match status" value="4"/>
</dbReference>
<dbReference type="InterPro" id="IPR032675">
    <property type="entry name" value="LRR_dom_sf"/>
</dbReference>
<gene>
    <name evidence="4" type="ORF">GDO81_023247</name>
</gene>
<dbReference type="Pfam" id="PF13855">
    <property type="entry name" value="LRR_8"/>
    <property type="match status" value="1"/>
</dbReference>
<organism evidence="4 5">
    <name type="scientific">Engystomops pustulosus</name>
    <name type="common">Tungara frog</name>
    <name type="synonym">Physalaemus pustulosus</name>
    <dbReference type="NCBI Taxonomy" id="76066"/>
    <lineage>
        <taxon>Eukaryota</taxon>
        <taxon>Metazoa</taxon>
        <taxon>Chordata</taxon>
        <taxon>Craniata</taxon>
        <taxon>Vertebrata</taxon>
        <taxon>Euteleostomi</taxon>
        <taxon>Amphibia</taxon>
        <taxon>Batrachia</taxon>
        <taxon>Anura</taxon>
        <taxon>Neobatrachia</taxon>
        <taxon>Hyloidea</taxon>
        <taxon>Leptodactylidae</taxon>
        <taxon>Leiuperinae</taxon>
        <taxon>Engystomops</taxon>
    </lineage>
</organism>
<dbReference type="SUPFAM" id="SSF52058">
    <property type="entry name" value="L domain-like"/>
    <property type="match status" value="1"/>
</dbReference>
<dbReference type="PANTHER" id="PTHR24373">
    <property type="entry name" value="SLIT RELATED LEUCINE-RICH REPEAT NEURONAL PROTEIN"/>
    <property type="match status" value="1"/>
</dbReference>
<comment type="caution">
    <text evidence="4">The sequence shown here is derived from an EMBL/GenBank/DDBJ whole genome shotgun (WGS) entry which is preliminary data.</text>
</comment>
<keyword evidence="5" id="KW-1185">Reference proteome</keyword>
<dbReference type="Proteomes" id="UP000824782">
    <property type="component" value="Unassembled WGS sequence"/>
</dbReference>
<evidence type="ECO:0000256" key="2">
    <source>
        <dbReference type="ARBA" id="ARBA00022729"/>
    </source>
</evidence>
<reference evidence="4" key="1">
    <citation type="thesis" date="2020" institute="ProQuest LLC" country="789 East Eisenhower Parkway, Ann Arbor, MI, USA">
        <title>Comparative Genomics and Chromosome Evolution.</title>
        <authorList>
            <person name="Mudd A.B."/>
        </authorList>
    </citation>
    <scope>NUCLEOTIDE SEQUENCE</scope>
    <source>
        <strain evidence="4">237g6f4</strain>
        <tissue evidence="4">Blood</tissue>
    </source>
</reference>
<feature type="non-terminal residue" evidence="4">
    <location>
        <position position="227"/>
    </location>
</feature>
<sequence length="227" mass="26387">MLSHDSFTHGWGVGQYNGEESDPDWMLRDHGDYRRQGLTQVPSTLPHNLRHLDLSDNHIHHLQPFPAKFSELLYLNLSGNPLHSVPPETFKDLSHLRVLDLSRCDISRLHPDAFKGLFHLQTLILRHNPLQSLDVQDLRALTRLDVSRTSLVASPRMRLFMKHLVRKSFCDCSSRRRLHRSSHRVSGDFCSCAELMERRERDVQSEDKVIQRYRRDVTNDTGPSSNH</sequence>
<keyword evidence="2" id="KW-0732">Signal</keyword>
<dbReference type="InterPro" id="IPR050328">
    <property type="entry name" value="Dev_Immune_Receptor"/>
</dbReference>
<evidence type="ECO:0000313" key="5">
    <source>
        <dbReference type="Proteomes" id="UP000824782"/>
    </source>
</evidence>
<dbReference type="PROSITE" id="PS51450">
    <property type="entry name" value="LRR"/>
    <property type="match status" value="2"/>
</dbReference>
<proteinExistence type="predicted"/>
<dbReference type="PANTHER" id="PTHR24373:SF392">
    <property type="entry name" value="NEPHROCAN"/>
    <property type="match status" value="1"/>
</dbReference>
<evidence type="ECO:0000256" key="1">
    <source>
        <dbReference type="ARBA" id="ARBA00022614"/>
    </source>
</evidence>
<dbReference type="EMBL" id="WNYA01000274">
    <property type="protein sequence ID" value="KAG8548989.1"/>
    <property type="molecule type" value="Genomic_DNA"/>
</dbReference>
<keyword evidence="1" id="KW-0433">Leucine-rich repeat</keyword>
<dbReference type="InterPro" id="IPR003591">
    <property type="entry name" value="Leu-rich_rpt_typical-subtyp"/>
</dbReference>
<name>A0AAV6ZI00_ENGPU</name>
<keyword evidence="3" id="KW-0677">Repeat</keyword>
<accession>A0AAV6ZI00</accession>